<accession>A0A395N3N4</accession>
<name>A0A395N3N4_9HYPO</name>
<dbReference type="EMBL" id="PXXK01000028">
    <property type="protein sequence ID" value="RFN54189.1"/>
    <property type="molecule type" value="Genomic_DNA"/>
</dbReference>
<keyword evidence="3" id="KW-1185">Reference proteome</keyword>
<proteinExistence type="predicted"/>
<organism evidence="2 3">
    <name type="scientific">Fusarium flagelliforme</name>
    <dbReference type="NCBI Taxonomy" id="2675880"/>
    <lineage>
        <taxon>Eukaryota</taxon>
        <taxon>Fungi</taxon>
        <taxon>Dikarya</taxon>
        <taxon>Ascomycota</taxon>
        <taxon>Pezizomycotina</taxon>
        <taxon>Sordariomycetes</taxon>
        <taxon>Hypocreomycetidae</taxon>
        <taxon>Hypocreales</taxon>
        <taxon>Nectriaceae</taxon>
        <taxon>Fusarium</taxon>
        <taxon>Fusarium incarnatum-equiseti species complex</taxon>
    </lineage>
</organism>
<feature type="region of interest" description="Disordered" evidence="1">
    <location>
        <begin position="75"/>
        <end position="108"/>
    </location>
</feature>
<evidence type="ECO:0000313" key="3">
    <source>
        <dbReference type="Proteomes" id="UP000265631"/>
    </source>
</evidence>
<comment type="caution">
    <text evidence="2">The sequence shown here is derived from an EMBL/GenBank/DDBJ whole genome shotgun (WGS) entry which is preliminary data.</text>
</comment>
<evidence type="ECO:0000256" key="1">
    <source>
        <dbReference type="SAM" id="MobiDB-lite"/>
    </source>
</evidence>
<sequence length="164" mass="18148">MSQEIPSFIKSGWRKLMCGKSADRRAKAIEYDLKDPISYSSDPCPSLKTKVSCTVGSKHARTDQTAIVSYKLDKAPSYSPYKDQPTSTTGDACESELSTDEQDSRTIDGNQYGGKYILEFDSGTPTVTEVIGIEWENSDESGYRLLLSKGNKNGRKISRGDRVK</sequence>
<reference evidence="2 3" key="1">
    <citation type="journal article" date="2018" name="PLoS Pathog.">
        <title>Evolution of structural diversity of trichothecenes, a family of toxins produced by plant pathogenic and entomopathogenic fungi.</title>
        <authorList>
            <person name="Proctor R.H."/>
            <person name="McCormick S.P."/>
            <person name="Kim H.S."/>
            <person name="Cardoza R.E."/>
            <person name="Stanley A.M."/>
            <person name="Lindo L."/>
            <person name="Kelly A."/>
            <person name="Brown D.W."/>
            <person name="Lee T."/>
            <person name="Vaughan M.M."/>
            <person name="Alexander N.J."/>
            <person name="Busman M."/>
            <person name="Gutierrez S."/>
        </authorList>
    </citation>
    <scope>NUCLEOTIDE SEQUENCE [LARGE SCALE GENOMIC DNA]</scope>
    <source>
        <strain evidence="2 3">NRRL 13405</strain>
    </source>
</reference>
<dbReference type="AlphaFoldDB" id="A0A395N3N4"/>
<dbReference type="Proteomes" id="UP000265631">
    <property type="component" value="Unassembled WGS sequence"/>
</dbReference>
<evidence type="ECO:0000313" key="2">
    <source>
        <dbReference type="EMBL" id="RFN54189.1"/>
    </source>
</evidence>
<gene>
    <name evidence="2" type="ORF">FIE12Z_1315</name>
</gene>
<protein>
    <submittedName>
        <fullName evidence="2">Uncharacterized protein</fullName>
    </submittedName>
</protein>
<dbReference type="OrthoDB" id="3200925at2759"/>